<evidence type="ECO:0000313" key="1">
    <source>
        <dbReference type="EMBL" id="KAI9909436.1"/>
    </source>
</evidence>
<accession>A0ACC0VUK7</accession>
<comment type="caution">
    <text evidence="1">The sequence shown here is derived from an EMBL/GenBank/DDBJ whole genome shotgun (WGS) entry which is preliminary data.</text>
</comment>
<dbReference type="Proteomes" id="UP001163321">
    <property type="component" value="Chromosome 7"/>
</dbReference>
<gene>
    <name evidence="1" type="ORF">PsorP6_015043</name>
</gene>
<evidence type="ECO:0000313" key="2">
    <source>
        <dbReference type="Proteomes" id="UP001163321"/>
    </source>
</evidence>
<reference evidence="1 2" key="1">
    <citation type="journal article" date="2022" name="bioRxiv">
        <title>The genome of the oomycete Peronosclerospora sorghi, a cosmopolitan pathogen of maize and sorghum, is inflated with dispersed pseudogenes.</title>
        <authorList>
            <person name="Fletcher K."/>
            <person name="Martin F."/>
            <person name="Isakeit T."/>
            <person name="Cavanaugh K."/>
            <person name="Magill C."/>
            <person name="Michelmore R."/>
        </authorList>
    </citation>
    <scope>NUCLEOTIDE SEQUENCE [LARGE SCALE GENOMIC DNA]</scope>
    <source>
        <strain evidence="1">P6</strain>
    </source>
</reference>
<protein>
    <submittedName>
        <fullName evidence="1">Uncharacterized protein</fullName>
    </submittedName>
</protein>
<sequence>MVMICTNPFFSQLQTLDKDGEWLSFSSLLPLPRRGTLYIRHAYKVIADQDLLNVVVDMAKYALVTGTPGINSVFMYYAMWRLIQDQKRVLLFNNMDISTLMGRRCTSIYHCHASRTNNFGLWTCGALWIRATQQVSPNFPILTVPFCSQV</sequence>
<organism evidence="1 2">
    <name type="scientific">Peronosclerospora sorghi</name>
    <dbReference type="NCBI Taxonomy" id="230839"/>
    <lineage>
        <taxon>Eukaryota</taxon>
        <taxon>Sar</taxon>
        <taxon>Stramenopiles</taxon>
        <taxon>Oomycota</taxon>
        <taxon>Peronosporomycetes</taxon>
        <taxon>Peronosporales</taxon>
        <taxon>Peronosporaceae</taxon>
        <taxon>Peronosclerospora</taxon>
    </lineage>
</organism>
<name>A0ACC0VUK7_9STRA</name>
<keyword evidence="2" id="KW-1185">Reference proteome</keyword>
<dbReference type="EMBL" id="CM047586">
    <property type="protein sequence ID" value="KAI9909436.1"/>
    <property type="molecule type" value="Genomic_DNA"/>
</dbReference>
<proteinExistence type="predicted"/>